<dbReference type="EMBL" id="PXNP01000109">
    <property type="protein sequence ID" value="PSF04890.1"/>
    <property type="molecule type" value="Genomic_DNA"/>
</dbReference>
<keyword evidence="1" id="KW-0547">Nucleotide-binding</keyword>
<sequence>MSRIPRIENAGVGAWLVRLFERIDEGNLPWILALTESCEQAFGDTLVDLVPSYTTLLVQYDPSRLHPQQAWRELQVLLANLEPANPESGGQLRELPVWYHASVGPDLERLSREKSMDVDQLIALHTGREYRVYALGFAPGFAFMGSVDPRLESPRLSTPRQRVYPGSVALAGRQTSAYPAPSPGGWNLLGRTPLTLFERNREPMSFLQIGDRVQLVPVSKDEFIRLGGDVTPQEER</sequence>
<dbReference type="OrthoDB" id="9778567at2"/>
<reference evidence="5 6" key="1">
    <citation type="submission" date="2018-03" db="EMBL/GenBank/DDBJ databases">
        <title>Marinobacter brunus sp. nov., a marine bacterium of Gamma-proteobacteria isolated from the surface seawater of the South China Sea.</title>
        <authorList>
            <person name="Cheng H."/>
            <person name="Wu Y.-H."/>
            <person name="Xamxidin M."/>
            <person name="Xu X.-W."/>
        </authorList>
    </citation>
    <scope>NUCLEOTIDE SEQUENCE [LARGE SCALE GENOMIC DNA]</scope>
    <source>
        <strain evidence="5 6">NH169-3</strain>
    </source>
</reference>
<dbReference type="RefSeq" id="WP_106765280.1">
    <property type="nucleotide sequence ID" value="NZ_PXNP01000109.1"/>
</dbReference>
<keyword evidence="6" id="KW-1185">Reference proteome</keyword>
<dbReference type="Gene3D" id="2.40.100.10">
    <property type="entry name" value="Cyclophilin-like"/>
    <property type="match status" value="1"/>
</dbReference>
<evidence type="ECO:0000259" key="4">
    <source>
        <dbReference type="SMART" id="SM00796"/>
    </source>
</evidence>
<organism evidence="5 6">
    <name type="scientific">Marinobacter fuscus</name>
    <dbReference type="NCBI Taxonomy" id="2109942"/>
    <lineage>
        <taxon>Bacteria</taxon>
        <taxon>Pseudomonadati</taxon>
        <taxon>Pseudomonadota</taxon>
        <taxon>Gammaproteobacteria</taxon>
        <taxon>Pseudomonadales</taxon>
        <taxon>Marinobacteraceae</taxon>
        <taxon>Marinobacter</taxon>
    </lineage>
</organism>
<evidence type="ECO:0000256" key="2">
    <source>
        <dbReference type="ARBA" id="ARBA00022801"/>
    </source>
</evidence>
<dbReference type="PANTHER" id="PTHR34698">
    <property type="entry name" value="5-OXOPROLINASE SUBUNIT B"/>
    <property type="match status" value="1"/>
</dbReference>
<dbReference type="Gene3D" id="3.30.1360.40">
    <property type="match status" value="1"/>
</dbReference>
<accession>A0A2T1K495</accession>
<dbReference type="InterPro" id="IPR029000">
    <property type="entry name" value="Cyclophilin-like_dom_sf"/>
</dbReference>
<dbReference type="GO" id="GO:0016787">
    <property type="term" value="F:hydrolase activity"/>
    <property type="evidence" value="ECO:0007669"/>
    <property type="project" value="UniProtKB-KW"/>
</dbReference>
<proteinExistence type="predicted"/>
<dbReference type="GO" id="GO:0005524">
    <property type="term" value="F:ATP binding"/>
    <property type="evidence" value="ECO:0007669"/>
    <property type="project" value="UniProtKB-KW"/>
</dbReference>
<name>A0A2T1K495_9GAMM</name>
<protein>
    <submittedName>
        <fullName evidence="5">Allophanate hydrolase</fullName>
    </submittedName>
</protein>
<evidence type="ECO:0000313" key="6">
    <source>
        <dbReference type="Proteomes" id="UP000239866"/>
    </source>
</evidence>
<evidence type="ECO:0000313" key="5">
    <source>
        <dbReference type="EMBL" id="PSF04890.1"/>
    </source>
</evidence>
<evidence type="ECO:0000256" key="1">
    <source>
        <dbReference type="ARBA" id="ARBA00022741"/>
    </source>
</evidence>
<dbReference type="PANTHER" id="PTHR34698:SF2">
    <property type="entry name" value="5-OXOPROLINASE SUBUNIT B"/>
    <property type="match status" value="1"/>
</dbReference>
<dbReference type="InterPro" id="IPR003833">
    <property type="entry name" value="CT_C_D"/>
</dbReference>
<dbReference type="AlphaFoldDB" id="A0A2T1K495"/>
<keyword evidence="2 5" id="KW-0378">Hydrolase</keyword>
<comment type="caution">
    <text evidence="5">The sequence shown here is derived from an EMBL/GenBank/DDBJ whole genome shotgun (WGS) entry which is preliminary data.</text>
</comment>
<dbReference type="InterPro" id="IPR010016">
    <property type="entry name" value="PxpB"/>
</dbReference>
<dbReference type="Proteomes" id="UP000239866">
    <property type="component" value="Unassembled WGS sequence"/>
</dbReference>
<dbReference type="SMART" id="SM00796">
    <property type="entry name" value="AHS1"/>
    <property type="match status" value="1"/>
</dbReference>
<evidence type="ECO:0000256" key="3">
    <source>
        <dbReference type="ARBA" id="ARBA00022840"/>
    </source>
</evidence>
<dbReference type="SUPFAM" id="SSF50891">
    <property type="entry name" value="Cyclophilin-like"/>
    <property type="match status" value="1"/>
</dbReference>
<feature type="domain" description="Carboxyltransferase" evidence="4">
    <location>
        <begin position="5"/>
        <end position="207"/>
    </location>
</feature>
<dbReference type="SUPFAM" id="SSF160467">
    <property type="entry name" value="PH0987 N-terminal domain-like"/>
    <property type="match status" value="1"/>
</dbReference>
<keyword evidence="3" id="KW-0067">ATP-binding</keyword>
<gene>
    <name evidence="5" type="ORF">C7H09_17875</name>
</gene>
<dbReference type="Pfam" id="PF02682">
    <property type="entry name" value="CT_C_D"/>
    <property type="match status" value="1"/>
</dbReference>